<reference evidence="1" key="2">
    <citation type="submission" date="2018-08" db="UniProtKB">
        <authorList>
            <consortium name="EnsemblPlants"/>
        </authorList>
    </citation>
    <scope>IDENTIFICATION</scope>
    <source>
        <strain evidence="1">Yugu1</strain>
    </source>
</reference>
<evidence type="ECO:0000313" key="2">
    <source>
        <dbReference type="Proteomes" id="UP000004995"/>
    </source>
</evidence>
<proteinExistence type="predicted"/>
<dbReference type="InParanoid" id="K4AP21"/>
<dbReference type="Proteomes" id="UP000004995">
    <property type="component" value="Unassembled WGS sequence"/>
</dbReference>
<keyword evidence="2" id="KW-1185">Reference proteome</keyword>
<dbReference type="AlphaFoldDB" id="K4AP21"/>
<dbReference type="EnsemblPlants" id="KQK92575">
    <property type="protein sequence ID" value="KQK92575"/>
    <property type="gene ID" value="SETIT_040669mg"/>
</dbReference>
<organism evidence="1 2">
    <name type="scientific">Setaria italica</name>
    <name type="common">Foxtail millet</name>
    <name type="synonym">Panicum italicum</name>
    <dbReference type="NCBI Taxonomy" id="4555"/>
    <lineage>
        <taxon>Eukaryota</taxon>
        <taxon>Viridiplantae</taxon>
        <taxon>Streptophyta</taxon>
        <taxon>Embryophyta</taxon>
        <taxon>Tracheophyta</taxon>
        <taxon>Spermatophyta</taxon>
        <taxon>Magnoliopsida</taxon>
        <taxon>Liliopsida</taxon>
        <taxon>Poales</taxon>
        <taxon>Poaceae</taxon>
        <taxon>PACMAD clade</taxon>
        <taxon>Panicoideae</taxon>
        <taxon>Panicodae</taxon>
        <taxon>Paniceae</taxon>
        <taxon>Cenchrinae</taxon>
        <taxon>Setaria</taxon>
    </lineage>
</organism>
<dbReference type="HOGENOM" id="CLU_3360649_0_0_1"/>
<name>K4AP21_SETIT</name>
<dbReference type="Gramene" id="KQK92575">
    <property type="protein sequence ID" value="KQK92575"/>
    <property type="gene ID" value="SETIT_040669mg"/>
</dbReference>
<evidence type="ECO:0000313" key="1">
    <source>
        <dbReference type="EnsemblPlants" id="KQK92575"/>
    </source>
</evidence>
<accession>K4AP21</accession>
<sequence>MKICWIQLGLQIPDGSFTPSTRTPSLRFFLESDDRR</sequence>
<protein>
    <submittedName>
        <fullName evidence="1">Uncharacterized protein</fullName>
    </submittedName>
</protein>
<reference evidence="2" key="1">
    <citation type="journal article" date="2012" name="Nat. Biotechnol.">
        <title>Reference genome sequence of the model plant Setaria.</title>
        <authorList>
            <person name="Bennetzen J.L."/>
            <person name="Schmutz J."/>
            <person name="Wang H."/>
            <person name="Percifield R."/>
            <person name="Hawkins J."/>
            <person name="Pontaroli A.C."/>
            <person name="Estep M."/>
            <person name="Feng L."/>
            <person name="Vaughn J.N."/>
            <person name="Grimwood J."/>
            <person name="Jenkins J."/>
            <person name="Barry K."/>
            <person name="Lindquist E."/>
            <person name="Hellsten U."/>
            <person name="Deshpande S."/>
            <person name="Wang X."/>
            <person name="Wu X."/>
            <person name="Mitros T."/>
            <person name="Triplett J."/>
            <person name="Yang X."/>
            <person name="Ye C.Y."/>
            <person name="Mauro-Herrera M."/>
            <person name="Wang L."/>
            <person name="Li P."/>
            <person name="Sharma M."/>
            <person name="Sharma R."/>
            <person name="Ronald P.C."/>
            <person name="Panaud O."/>
            <person name="Kellogg E.A."/>
            <person name="Brutnell T.P."/>
            <person name="Doust A.N."/>
            <person name="Tuskan G.A."/>
            <person name="Rokhsar D."/>
            <person name="Devos K.M."/>
        </authorList>
    </citation>
    <scope>NUCLEOTIDE SEQUENCE [LARGE SCALE GENOMIC DNA]</scope>
    <source>
        <strain evidence="2">cv. Yugu1</strain>
    </source>
</reference>
<dbReference type="EMBL" id="AGNK02006129">
    <property type="status" value="NOT_ANNOTATED_CDS"/>
    <property type="molecule type" value="Genomic_DNA"/>
</dbReference>